<dbReference type="InterPro" id="IPR025597">
    <property type="entry name" value="DUF4345"/>
</dbReference>
<feature type="transmembrane region" description="Helical" evidence="1">
    <location>
        <begin position="67"/>
        <end position="85"/>
    </location>
</feature>
<dbReference type="STRING" id="688270.Celal_0078"/>
<organism evidence="2 3">
    <name type="scientific">Cellulophaga algicola (strain DSM 14237 / IC166 / ACAM 630)</name>
    <dbReference type="NCBI Taxonomy" id="688270"/>
    <lineage>
        <taxon>Bacteria</taxon>
        <taxon>Pseudomonadati</taxon>
        <taxon>Bacteroidota</taxon>
        <taxon>Flavobacteriia</taxon>
        <taxon>Flavobacteriales</taxon>
        <taxon>Flavobacteriaceae</taxon>
        <taxon>Cellulophaga</taxon>
    </lineage>
</organism>
<name>E6X6D6_CELAD</name>
<dbReference type="Proteomes" id="UP000008634">
    <property type="component" value="Chromosome"/>
</dbReference>
<keyword evidence="1" id="KW-0472">Membrane</keyword>
<keyword evidence="1" id="KW-0812">Transmembrane</keyword>
<accession>E6X6D6</accession>
<proteinExistence type="predicted"/>
<protein>
    <recommendedName>
        <fullName evidence="4">DUF4345 domain-containing protein</fullName>
    </recommendedName>
</protein>
<dbReference type="RefSeq" id="WP_013548935.1">
    <property type="nucleotide sequence ID" value="NC_014934.1"/>
</dbReference>
<feature type="transmembrane region" description="Helical" evidence="1">
    <location>
        <begin position="29"/>
        <end position="55"/>
    </location>
</feature>
<dbReference type="EMBL" id="CP002453">
    <property type="protein sequence ID" value="ADV47436.1"/>
    <property type="molecule type" value="Genomic_DNA"/>
</dbReference>
<feature type="transmembrane region" description="Helical" evidence="1">
    <location>
        <begin position="97"/>
        <end position="116"/>
    </location>
</feature>
<dbReference type="Pfam" id="PF14248">
    <property type="entry name" value="DUF4345"/>
    <property type="match status" value="1"/>
</dbReference>
<reference evidence="2 3" key="1">
    <citation type="journal article" date="2010" name="Stand. Genomic Sci.">
        <title>Complete genome sequence of Cellulophaga algicola type strain (IC166).</title>
        <authorList>
            <person name="Abt B."/>
            <person name="Lu M."/>
            <person name="Misra M."/>
            <person name="Han C."/>
            <person name="Nolan M."/>
            <person name="Lucas S."/>
            <person name="Hammon N."/>
            <person name="Deshpande S."/>
            <person name="Cheng J.F."/>
            <person name="Tapia R."/>
            <person name="Goodwin L."/>
            <person name="Pitluck S."/>
            <person name="Liolios K."/>
            <person name="Pagani I."/>
            <person name="Ivanova N."/>
            <person name="Mavromatis K."/>
            <person name="Ovchinikova G."/>
            <person name="Pati A."/>
            <person name="Chen A."/>
            <person name="Palaniappan K."/>
            <person name="Land M."/>
            <person name="Hauser L."/>
            <person name="Chang Y.J."/>
            <person name="Jeffries C.D."/>
            <person name="Detter J.C."/>
            <person name="Brambilla E."/>
            <person name="Rohde M."/>
            <person name="Tindall B.J."/>
            <person name="Goker M."/>
            <person name="Woyke T."/>
            <person name="Bristow J."/>
            <person name="Eisen J.A."/>
            <person name="Markowitz V."/>
            <person name="Hugenholtz P."/>
            <person name="Kyrpides N.C."/>
            <person name="Klenk H.P."/>
            <person name="Lapidus A."/>
        </authorList>
    </citation>
    <scope>NUCLEOTIDE SEQUENCE [LARGE SCALE GENOMIC DNA]</scope>
    <source>
        <strain evidence="3">DSM 14237 / IC166 / ACAM 630</strain>
    </source>
</reference>
<dbReference type="HOGENOM" id="CLU_152497_0_0_10"/>
<gene>
    <name evidence="2" type="ordered locus">Celal_0078</name>
</gene>
<evidence type="ECO:0000313" key="2">
    <source>
        <dbReference type="EMBL" id="ADV47436.1"/>
    </source>
</evidence>
<evidence type="ECO:0000313" key="3">
    <source>
        <dbReference type="Proteomes" id="UP000008634"/>
    </source>
</evidence>
<dbReference type="AlphaFoldDB" id="E6X6D6"/>
<dbReference type="eggNOG" id="ENOG503305V">
    <property type="taxonomic scope" value="Bacteria"/>
</dbReference>
<evidence type="ECO:0008006" key="4">
    <source>
        <dbReference type="Google" id="ProtNLM"/>
    </source>
</evidence>
<dbReference type="KEGG" id="cao:Celal_0078"/>
<feature type="transmembrane region" description="Helical" evidence="1">
    <location>
        <begin position="122"/>
        <end position="141"/>
    </location>
</feature>
<evidence type="ECO:0000256" key="1">
    <source>
        <dbReference type="SAM" id="Phobius"/>
    </source>
</evidence>
<keyword evidence="1" id="KW-1133">Transmembrane helix</keyword>
<sequence length="149" mass="17142">MDFLFDTFLFVTKKDMLFYKNPKYKNLQLTLSAFVVISVSFVYGGNPSVFLPYVFGFDVIDIDLKNILRAIMGLYLAIGGFWVYGICNKNYWESATLINILFMGGLAFGRLVSTLLDGISPQFMVGLILEFMFMLWGIYNLKVYRKNNL</sequence>
<keyword evidence="3" id="KW-1185">Reference proteome</keyword>